<keyword evidence="2" id="KW-1133">Transmembrane helix</keyword>
<proteinExistence type="predicted"/>
<dbReference type="CDD" id="cd07302">
    <property type="entry name" value="CHD"/>
    <property type="match status" value="1"/>
</dbReference>
<evidence type="ECO:0000313" key="5">
    <source>
        <dbReference type="Proteomes" id="UP001243757"/>
    </source>
</evidence>
<dbReference type="Pfam" id="PF05226">
    <property type="entry name" value="CHASE2"/>
    <property type="match status" value="1"/>
</dbReference>
<dbReference type="Gene3D" id="3.30.70.1230">
    <property type="entry name" value="Nucleotide cyclase"/>
    <property type="match status" value="1"/>
</dbReference>
<name>A0ABT7F1E7_9RHOB</name>
<feature type="transmembrane region" description="Helical" evidence="2">
    <location>
        <begin position="347"/>
        <end position="369"/>
    </location>
</feature>
<evidence type="ECO:0000313" key="4">
    <source>
        <dbReference type="EMBL" id="MDK3018431.1"/>
    </source>
</evidence>
<accession>A0ABT7F1E7</accession>
<dbReference type="Proteomes" id="UP001243757">
    <property type="component" value="Unassembled WGS sequence"/>
</dbReference>
<dbReference type="PROSITE" id="PS50125">
    <property type="entry name" value="GUANYLATE_CYCLASE_2"/>
    <property type="match status" value="1"/>
</dbReference>
<dbReference type="Pfam" id="PF00211">
    <property type="entry name" value="Guanylate_cyc"/>
    <property type="match status" value="1"/>
</dbReference>
<reference evidence="4 5" key="1">
    <citation type="submission" date="2023-05" db="EMBL/GenBank/DDBJ databases">
        <title>Pseudodonghicola sp. nov.</title>
        <authorList>
            <person name="Huang J."/>
        </authorList>
    </citation>
    <scope>NUCLEOTIDE SEQUENCE [LARGE SCALE GENOMIC DNA]</scope>
    <source>
        <strain evidence="4 5">IC7</strain>
    </source>
</reference>
<feature type="domain" description="Guanylate cyclase" evidence="3">
    <location>
        <begin position="432"/>
        <end position="558"/>
    </location>
</feature>
<organism evidence="4 5">
    <name type="scientific">Pseudodonghicola flavimaris</name>
    <dbReference type="NCBI Taxonomy" id="3050036"/>
    <lineage>
        <taxon>Bacteria</taxon>
        <taxon>Pseudomonadati</taxon>
        <taxon>Pseudomonadota</taxon>
        <taxon>Alphaproteobacteria</taxon>
        <taxon>Rhodobacterales</taxon>
        <taxon>Paracoccaceae</taxon>
        <taxon>Pseudodonghicola</taxon>
    </lineage>
</organism>
<dbReference type="InterPro" id="IPR001054">
    <property type="entry name" value="A/G_cyclase"/>
</dbReference>
<dbReference type="GO" id="GO:0016829">
    <property type="term" value="F:lyase activity"/>
    <property type="evidence" value="ECO:0007669"/>
    <property type="project" value="UniProtKB-KW"/>
</dbReference>
<dbReference type="PANTHER" id="PTHR43081:SF20">
    <property type="entry name" value="TWO-COMPONENT RESPONSE REGULATOR"/>
    <property type="match status" value="1"/>
</dbReference>
<dbReference type="EC" id="4.6.1.-" evidence="4"/>
<dbReference type="SMART" id="SM00044">
    <property type="entry name" value="CYCc"/>
    <property type="match status" value="1"/>
</dbReference>
<feature type="region of interest" description="Disordered" evidence="1">
    <location>
        <begin position="585"/>
        <end position="618"/>
    </location>
</feature>
<feature type="transmembrane region" description="Helical" evidence="2">
    <location>
        <begin position="321"/>
        <end position="340"/>
    </location>
</feature>
<keyword evidence="5" id="KW-1185">Reference proteome</keyword>
<gene>
    <name evidence="4" type="ORF">QO033_12150</name>
</gene>
<dbReference type="SMART" id="SM01080">
    <property type="entry name" value="CHASE2"/>
    <property type="match status" value="1"/>
</dbReference>
<evidence type="ECO:0000259" key="3">
    <source>
        <dbReference type="PROSITE" id="PS50125"/>
    </source>
</evidence>
<protein>
    <submittedName>
        <fullName evidence="4">Adenylate/guanylate cyclase domain-containing protein</fullName>
        <ecNumber evidence="4">4.6.1.-</ecNumber>
    </submittedName>
</protein>
<keyword evidence="2" id="KW-0812">Transmembrane</keyword>
<dbReference type="InterPro" id="IPR050697">
    <property type="entry name" value="Adenylyl/Guanylyl_Cyclase_3/4"/>
</dbReference>
<sequence>MVARNRFRRARLLTGAVVLLASLLIGLWHPGDRSSFWQGIEGRLLDARFLWRGPLPPPEGIAILAFDDATIAQQQAFPPTRAALAAAVSAATAAGARAVALDVLLLEPRTGDQALAAALAATPAVLAVAEAPAGTPLRRLKDGGFDLVIATAPRDPLPALAPTEQLSATARLGHAMPDQDTDGAVRRFDAARALATRDGPLWYPALAVAALAAADRANDLQLRRTAVGGRLTLGPRGVPLDLHGALPLLFYGPSGTIPTYSVARAAEVDLTGRIVFIGATATGFGDRHATPFDAAFPGVELHATLAANLGEDRLLRRDVPAWLWGVVLALAAAASGFVAAGLERPWLVALATSAVAATTAAALQLAFAAGWWLDATTALLCLLLGTGAGTVLRLLEHRRRAANLALYQSPRFVEQLASAADPGFDPGARPAVVLFVDVESFTSYSETLGPEATAGFLRLFHGLVEQAVDPLGGIIAHFAGDGAMVVFGLPDPGPEDAMNALRFIDALFAAVATCTDWPGLGLRVGGHAGPVQTGVLGGRHHRQLTVSGDVVNTASRLQDFAKTRGAAIALSAALLHSGPETRSWAARSGLSPAGQHRLRGRQTPLDIWTGPVPGSRQG</sequence>
<evidence type="ECO:0000256" key="1">
    <source>
        <dbReference type="SAM" id="MobiDB-lite"/>
    </source>
</evidence>
<dbReference type="InterPro" id="IPR029787">
    <property type="entry name" value="Nucleotide_cyclase"/>
</dbReference>
<dbReference type="RefSeq" id="WP_284481243.1">
    <property type="nucleotide sequence ID" value="NZ_JASNJD010000007.1"/>
</dbReference>
<keyword evidence="4" id="KW-0456">Lyase</keyword>
<dbReference type="SUPFAM" id="SSF55073">
    <property type="entry name" value="Nucleotide cyclase"/>
    <property type="match status" value="1"/>
</dbReference>
<dbReference type="InterPro" id="IPR007890">
    <property type="entry name" value="CHASE2"/>
</dbReference>
<feature type="transmembrane region" description="Helical" evidence="2">
    <location>
        <begin position="375"/>
        <end position="395"/>
    </location>
</feature>
<keyword evidence="2" id="KW-0472">Membrane</keyword>
<dbReference type="EMBL" id="JASNJD010000007">
    <property type="protein sequence ID" value="MDK3018431.1"/>
    <property type="molecule type" value="Genomic_DNA"/>
</dbReference>
<evidence type="ECO:0000256" key="2">
    <source>
        <dbReference type="SAM" id="Phobius"/>
    </source>
</evidence>
<comment type="caution">
    <text evidence="4">The sequence shown here is derived from an EMBL/GenBank/DDBJ whole genome shotgun (WGS) entry which is preliminary data.</text>
</comment>
<dbReference type="PANTHER" id="PTHR43081">
    <property type="entry name" value="ADENYLATE CYCLASE, TERMINAL-DIFFERENTIATION SPECIFIC-RELATED"/>
    <property type="match status" value="1"/>
</dbReference>